<organism evidence="2 3">
    <name type="scientific">Pseudoscardovia radai</name>
    <dbReference type="NCBI Taxonomy" id="987066"/>
    <lineage>
        <taxon>Bacteria</taxon>
        <taxon>Bacillati</taxon>
        <taxon>Actinomycetota</taxon>
        <taxon>Actinomycetes</taxon>
        <taxon>Bifidobacteriales</taxon>
        <taxon>Bifidobacteriaceae</taxon>
        <taxon>Pseudoscardovia</taxon>
    </lineage>
</organism>
<name>A0A261F086_9BIFI</name>
<feature type="region of interest" description="Disordered" evidence="1">
    <location>
        <begin position="1"/>
        <end position="74"/>
    </location>
</feature>
<dbReference type="AlphaFoldDB" id="A0A261F086"/>
<comment type="caution">
    <text evidence="2">The sequence shown here is derived from an EMBL/GenBank/DDBJ whole genome shotgun (WGS) entry which is preliminary data.</text>
</comment>
<accession>A0A261F086</accession>
<dbReference type="Proteomes" id="UP000216725">
    <property type="component" value="Unassembled WGS sequence"/>
</dbReference>
<keyword evidence="3" id="KW-1185">Reference proteome</keyword>
<evidence type="ECO:0000313" key="2">
    <source>
        <dbReference type="EMBL" id="OZG52530.1"/>
    </source>
</evidence>
<reference evidence="2 3" key="1">
    <citation type="journal article" date="2017" name="BMC Genomics">
        <title>Comparative genomic and phylogenomic analyses of the Bifidobacteriaceae family.</title>
        <authorList>
            <person name="Lugli G.A."/>
            <person name="Milani C."/>
            <person name="Turroni F."/>
            <person name="Duranti S."/>
            <person name="Mancabelli L."/>
            <person name="Mangifesta M."/>
            <person name="Ferrario C."/>
            <person name="Modesto M."/>
            <person name="Mattarelli P."/>
            <person name="Jiri K."/>
            <person name="van Sinderen D."/>
            <person name="Ventura M."/>
        </authorList>
    </citation>
    <scope>NUCLEOTIDE SEQUENCE [LARGE SCALE GENOMIC DNA]</scope>
    <source>
        <strain evidence="2 3">DSM 24742</strain>
    </source>
</reference>
<feature type="compositionally biased region" description="Low complexity" evidence="1">
    <location>
        <begin position="28"/>
        <end position="45"/>
    </location>
</feature>
<dbReference type="OrthoDB" id="3238060at2"/>
<feature type="compositionally biased region" description="Polar residues" evidence="1">
    <location>
        <begin position="61"/>
        <end position="74"/>
    </location>
</feature>
<dbReference type="SUPFAM" id="SSF48371">
    <property type="entry name" value="ARM repeat"/>
    <property type="match status" value="1"/>
</dbReference>
<dbReference type="InterPro" id="IPR011989">
    <property type="entry name" value="ARM-like"/>
</dbReference>
<dbReference type="Pfam" id="PF01816">
    <property type="entry name" value="LRV"/>
    <property type="match status" value="1"/>
</dbReference>
<evidence type="ECO:0000313" key="3">
    <source>
        <dbReference type="Proteomes" id="UP000216725"/>
    </source>
</evidence>
<dbReference type="Gene3D" id="1.25.10.10">
    <property type="entry name" value="Leucine-rich Repeat Variant"/>
    <property type="match status" value="1"/>
</dbReference>
<proteinExistence type="predicted"/>
<sequence>MSVGRDAADEDAKGSAAGEGLVEEEAVGEGAAGDAAGEGAVADAGTSGADDSETGVADEGVSQTDDAAGTGSDTNVVEDSAVEDADTVHDAGNAGDSGGAAVNADSGFDESKATLNEMYDHLRHSTDTAELDAFAMRPLPDPKDAAAFSRATALLEAVAGNLHTSVEKRIYLAESMRFPNILVKLSSDPDETVRAAVAANTDDKNWLVGLLTKDPDVSVRESALKNKQTSWKMRMEGAEDPQIGPETLDFLAQMGLEEDFKGPAVLAAMVRRAVALNPNASEDTLHRLAQDSVPDVRHAAEQHLSEQHLLQ</sequence>
<dbReference type="InterPro" id="IPR004830">
    <property type="entry name" value="LRR_variant"/>
</dbReference>
<feature type="compositionally biased region" description="Basic and acidic residues" evidence="1">
    <location>
        <begin position="1"/>
        <end position="13"/>
    </location>
</feature>
<evidence type="ECO:0000256" key="1">
    <source>
        <dbReference type="SAM" id="MobiDB-lite"/>
    </source>
</evidence>
<dbReference type="InterPro" id="IPR016024">
    <property type="entry name" value="ARM-type_fold"/>
</dbReference>
<protein>
    <submittedName>
        <fullName evidence="2">AbrB family transcriptional regulator</fullName>
    </submittedName>
</protein>
<dbReference type="EMBL" id="MWWR01000003">
    <property type="protein sequence ID" value="OZG52530.1"/>
    <property type="molecule type" value="Genomic_DNA"/>
</dbReference>
<gene>
    <name evidence="2" type="ORF">PSRA_0262</name>
</gene>